<accession>A0A2T2YQ62</accession>
<proteinExistence type="predicted"/>
<feature type="compositionally biased region" description="Basic and acidic residues" evidence="1">
    <location>
        <begin position="27"/>
        <end position="50"/>
    </location>
</feature>
<name>A0A2T2YQ62_9NOCA</name>
<reference evidence="2 3" key="1">
    <citation type="submission" date="2018-02" db="EMBL/GenBank/DDBJ databases">
        <title>8 Nocardia nova and 1 Nocardia cyriacigeorgica strain used for evolution to TMP-SMX.</title>
        <authorList>
            <person name="Mehta H."/>
            <person name="Weng J."/>
            <person name="Shamoo Y."/>
        </authorList>
    </citation>
    <scope>NUCLEOTIDE SEQUENCE [LARGE SCALE GENOMIC DNA]</scope>
    <source>
        <strain evidence="2 3">ATCC 33727</strain>
    </source>
</reference>
<evidence type="ECO:0000256" key="1">
    <source>
        <dbReference type="SAM" id="MobiDB-lite"/>
    </source>
</evidence>
<dbReference type="Proteomes" id="UP000241647">
    <property type="component" value="Unassembled WGS sequence"/>
</dbReference>
<sequence>MIIVLPLLAGIAIGAVVTAVVDRRRCNAHHSDRRPNPARREDTAISRDLNENAGGSRHIRTHPSWRDRLEQPHTTGQTNRFEESS</sequence>
<protein>
    <submittedName>
        <fullName evidence="2">Uncharacterized protein</fullName>
    </submittedName>
</protein>
<feature type="region of interest" description="Disordered" evidence="1">
    <location>
        <begin position="27"/>
        <end position="85"/>
    </location>
</feature>
<organism evidence="2 3">
    <name type="scientific">Nocardia nova</name>
    <dbReference type="NCBI Taxonomy" id="37330"/>
    <lineage>
        <taxon>Bacteria</taxon>
        <taxon>Bacillati</taxon>
        <taxon>Actinomycetota</taxon>
        <taxon>Actinomycetes</taxon>
        <taxon>Mycobacteriales</taxon>
        <taxon>Nocardiaceae</taxon>
        <taxon>Nocardia</taxon>
    </lineage>
</organism>
<dbReference type="AlphaFoldDB" id="A0A2T2YQ62"/>
<comment type="caution">
    <text evidence="2">The sequence shown here is derived from an EMBL/GenBank/DDBJ whole genome shotgun (WGS) entry which is preliminary data.</text>
</comment>
<dbReference type="EMBL" id="PYHS01000034">
    <property type="protein sequence ID" value="PSR57650.1"/>
    <property type="molecule type" value="Genomic_DNA"/>
</dbReference>
<gene>
    <name evidence="2" type="ORF">C8259_33715</name>
</gene>
<evidence type="ECO:0000313" key="2">
    <source>
        <dbReference type="EMBL" id="PSR57650.1"/>
    </source>
</evidence>
<evidence type="ECO:0000313" key="3">
    <source>
        <dbReference type="Proteomes" id="UP000241647"/>
    </source>
</evidence>